<gene>
    <name evidence="1" type="ORF">SAMN04488542_11773</name>
</gene>
<organism evidence="1 2">
    <name type="scientific">Fontibacillus panacisegetis</name>
    <dbReference type="NCBI Taxonomy" id="670482"/>
    <lineage>
        <taxon>Bacteria</taxon>
        <taxon>Bacillati</taxon>
        <taxon>Bacillota</taxon>
        <taxon>Bacilli</taxon>
        <taxon>Bacillales</taxon>
        <taxon>Paenibacillaceae</taxon>
        <taxon>Fontibacillus</taxon>
    </lineage>
</organism>
<evidence type="ECO:0000313" key="1">
    <source>
        <dbReference type="EMBL" id="SDF79922.1"/>
    </source>
</evidence>
<protein>
    <submittedName>
        <fullName evidence="1">Uncharacterized protein</fullName>
    </submittedName>
</protein>
<dbReference type="EMBL" id="FNBG01000017">
    <property type="protein sequence ID" value="SDF79922.1"/>
    <property type="molecule type" value="Genomic_DNA"/>
</dbReference>
<proteinExistence type="predicted"/>
<sequence length="175" mass="20331">MNQISMPESLENVIEPLRMRNTSTEVFIETLVLSGSELAKTNREKEFIIWLAQRDQNVVGRGTVGFDLDEMPWIEDDFPEMKGFVLSTIKGVINKVKWDVLNYEPNEEWIRDTFEHFARMIQLFEAEHIISQHYLEWISLDEDDDEPTVPQGYPKCKEHGVYLSCLGCVICNSIS</sequence>
<evidence type="ECO:0000313" key="2">
    <source>
        <dbReference type="Proteomes" id="UP000198972"/>
    </source>
</evidence>
<dbReference type="OrthoDB" id="2606712at2"/>
<keyword evidence="2" id="KW-1185">Reference proteome</keyword>
<name>A0A1G7P0T1_9BACL</name>
<dbReference type="RefSeq" id="WP_091232012.1">
    <property type="nucleotide sequence ID" value="NZ_FNBG01000017.1"/>
</dbReference>
<dbReference type="Proteomes" id="UP000198972">
    <property type="component" value="Unassembled WGS sequence"/>
</dbReference>
<reference evidence="1 2" key="1">
    <citation type="submission" date="2016-10" db="EMBL/GenBank/DDBJ databases">
        <authorList>
            <person name="de Groot N.N."/>
        </authorList>
    </citation>
    <scope>NUCLEOTIDE SEQUENCE [LARGE SCALE GENOMIC DNA]</scope>
    <source>
        <strain evidence="1 2">DSM 28129</strain>
    </source>
</reference>
<accession>A0A1G7P0T1</accession>
<dbReference type="STRING" id="670482.SAMN04488542_11773"/>
<dbReference type="AlphaFoldDB" id="A0A1G7P0T1"/>